<dbReference type="InterPro" id="IPR020845">
    <property type="entry name" value="AMP-binding_CS"/>
</dbReference>
<evidence type="ECO:0000313" key="5">
    <source>
        <dbReference type="EMBL" id="AZG45439.1"/>
    </source>
</evidence>
<evidence type="ECO:0000259" key="3">
    <source>
        <dbReference type="Pfam" id="PF00501"/>
    </source>
</evidence>
<dbReference type="Gene3D" id="3.40.50.12780">
    <property type="entry name" value="N-terminal domain of ligase-like"/>
    <property type="match status" value="1"/>
</dbReference>
<dbReference type="KEGG" id="gom:D7316_02035"/>
<proteinExistence type="inferred from homology"/>
<protein>
    <submittedName>
        <fullName evidence="5">Short-chain-fatty-acid--CoA ligase</fullName>
        <ecNumber evidence="5">6.2.1.-</ecNumber>
    </submittedName>
</protein>
<dbReference type="InterPro" id="IPR000873">
    <property type="entry name" value="AMP-dep_synth/lig_dom"/>
</dbReference>
<evidence type="ECO:0000259" key="4">
    <source>
        <dbReference type="Pfam" id="PF13193"/>
    </source>
</evidence>
<dbReference type="PANTHER" id="PTHR43201">
    <property type="entry name" value="ACYL-COA SYNTHETASE"/>
    <property type="match status" value="1"/>
</dbReference>
<dbReference type="Proteomes" id="UP000271469">
    <property type="component" value="Chromosome"/>
</dbReference>
<dbReference type="PANTHER" id="PTHR43201:SF5">
    <property type="entry name" value="MEDIUM-CHAIN ACYL-COA LIGASE ACSF2, MITOCHONDRIAL"/>
    <property type="match status" value="1"/>
</dbReference>
<dbReference type="GO" id="GO:0031956">
    <property type="term" value="F:medium-chain fatty acid-CoA ligase activity"/>
    <property type="evidence" value="ECO:0007669"/>
    <property type="project" value="TreeGrafter"/>
</dbReference>
<evidence type="ECO:0000256" key="2">
    <source>
        <dbReference type="ARBA" id="ARBA00022598"/>
    </source>
</evidence>
<feature type="domain" description="AMP-dependent synthetase/ligase" evidence="3">
    <location>
        <begin position="20"/>
        <end position="374"/>
    </location>
</feature>
<keyword evidence="2 5" id="KW-0436">Ligase</keyword>
<sequence length="518" mass="54676">MNHSWPWMLDTDSIDELVAQRSAATPAAAAFLDEHGASLTFGELDVAVGRAAAALSARGIGSGTRVAWQLPTRISTAVTMLALRRLGAVQAPIITQYRDKEVTAALRTFGADVVLVPGTWGGHDYSAMVRRLDLVTAPELIEVGHVPMEAEPVDVAPSRDADDVVWVYFTSGSTGAPKGARHSDATLLATGLAFGGQGRLGERPGEVAAMGFPIAHVGGIEYIIASLAGGYPLLLLETFVPDRAVELFGKYSVTTTGGAPPFYQALVAQARAAAPEKLLPALRSLKGGGAPCSVELFDEVTDILGVALAHDYGMTEVPMLAVADPQDLPQIRARTDGRPIPGNEVRIVDLEGNLCASLTQGEVQVSGRGVCHGYTDADETAKAFTADGWFRTGDIGVMHPTGHIEVVGRLKDMIIRKGENIAPVEVETALMTHPAVAEVAVIGLPDPERGEIVCAVISIAAGAEAPSRAQLRDHLLGWGLMPQKIPERVEIVAQLPRTGLAKVAKAELKLRYTPTEAL</sequence>
<dbReference type="GO" id="GO:0006631">
    <property type="term" value="P:fatty acid metabolic process"/>
    <property type="evidence" value="ECO:0007669"/>
    <property type="project" value="TreeGrafter"/>
</dbReference>
<dbReference type="InterPro" id="IPR045851">
    <property type="entry name" value="AMP-bd_C_sf"/>
</dbReference>
<organism evidence="5 6">
    <name type="scientific">Gordonia insulae</name>
    <dbReference type="NCBI Taxonomy" id="2420509"/>
    <lineage>
        <taxon>Bacteria</taxon>
        <taxon>Bacillati</taxon>
        <taxon>Actinomycetota</taxon>
        <taxon>Actinomycetes</taxon>
        <taxon>Mycobacteriales</taxon>
        <taxon>Gordoniaceae</taxon>
        <taxon>Gordonia</taxon>
    </lineage>
</organism>
<dbReference type="Pfam" id="PF13193">
    <property type="entry name" value="AMP-binding_C"/>
    <property type="match status" value="1"/>
</dbReference>
<dbReference type="InterPro" id="IPR042099">
    <property type="entry name" value="ANL_N_sf"/>
</dbReference>
<dbReference type="EMBL" id="CP033972">
    <property type="protein sequence ID" value="AZG45439.1"/>
    <property type="molecule type" value="Genomic_DNA"/>
</dbReference>
<dbReference type="InterPro" id="IPR025110">
    <property type="entry name" value="AMP-bd_C"/>
</dbReference>
<accession>A0A3G8JLW6</accession>
<evidence type="ECO:0000313" key="6">
    <source>
        <dbReference type="Proteomes" id="UP000271469"/>
    </source>
</evidence>
<dbReference type="PROSITE" id="PS00455">
    <property type="entry name" value="AMP_BINDING"/>
    <property type="match status" value="1"/>
</dbReference>
<dbReference type="Gene3D" id="3.30.300.30">
    <property type="match status" value="1"/>
</dbReference>
<gene>
    <name evidence="5" type="primary">fadK_2</name>
    <name evidence="5" type="ORF">D7316_02035</name>
</gene>
<evidence type="ECO:0000256" key="1">
    <source>
        <dbReference type="ARBA" id="ARBA00006432"/>
    </source>
</evidence>
<dbReference type="SUPFAM" id="SSF56801">
    <property type="entry name" value="Acetyl-CoA synthetase-like"/>
    <property type="match status" value="1"/>
</dbReference>
<feature type="domain" description="AMP-binding enzyme C-terminal" evidence="4">
    <location>
        <begin position="425"/>
        <end position="502"/>
    </location>
</feature>
<dbReference type="Pfam" id="PF00501">
    <property type="entry name" value="AMP-binding"/>
    <property type="match status" value="1"/>
</dbReference>
<keyword evidence="6" id="KW-1185">Reference proteome</keyword>
<dbReference type="AlphaFoldDB" id="A0A3G8JLW6"/>
<comment type="similarity">
    <text evidence="1">Belongs to the ATP-dependent AMP-binding enzyme family.</text>
</comment>
<dbReference type="EC" id="6.2.1.-" evidence="5"/>
<name>A0A3G8JLW6_9ACTN</name>
<reference evidence="5 6" key="1">
    <citation type="submission" date="2018-11" db="EMBL/GenBank/DDBJ databases">
        <title>Gordonia insulae sp. nov., isolated from an island soil.</title>
        <authorList>
            <person name="Kim Y.S."/>
            <person name="Kim S.B."/>
        </authorList>
    </citation>
    <scope>NUCLEOTIDE SEQUENCE [LARGE SCALE GENOMIC DNA]</scope>
    <source>
        <strain evidence="5 6">MMS17-SY073</strain>
    </source>
</reference>